<sequence length="253" mass="28953">MGFIKRINNGLCRRVLWRLPPALTQPLFPRYERLLVQRAMSINGGIIVDIGAGYLLPDSLKHVSAGQNTIIGIDILKSSLRKNHSLDAAIVADACQCWPLADNSVDLIISRSVMEHLPNNEVFAEQMYRVLKPGGVCIHVLPGKNAPFSLLNRVLPNSWTQNLVNWAFPERRGELGFVDYYHHCSYPALTNLFERYGFKINDIHFRYYQSAYYVSFFPVFLLSSIYDWVVWKLGLRRLASQFLIVAEKPNLPE</sequence>
<dbReference type="InterPro" id="IPR029063">
    <property type="entry name" value="SAM-dependent_MTases_sf"/>
</dbReference>
<feature type="domain" description="Methyltransferase type 11" evidence="1">
    <location>
        <begin position="50"/>
        <end position="138"/>
    </location>
</feature>
<evidence type="ECO:0000259" key="1">
    <source>
        <dbReference type="Pfam" id="PF08241"/>
    </source>
</evidence>
<dbReference type="Pfam" id="PF08241">
    <property type="entry name" value="Methyltransf_11"/>
    <property type="match status" value="1"/>
</dbReference>
<comment type="caution">
    <text evidence="2">The sequence shown here is derived from an EMBL/GenBank/DDBJ whole genome shotgun (WGS) entry which is preliminary data.</text>
</comment>
<dbReference type="Gene3D" id="3.40.50.150">
    <property type="entry name" value="Vaccinia Virus protein VP39"/>
    <property type="match status" value="1"/>
</dbReference>
<accession>A0A8J2XR54</accession>
<dbReference type="CDD" id="cd02440">
    <property type="entry name" value="AdoMet_MTases"/>
    <property type="match status" value="1"/>
</dbReference>
<gene>
    <name evidence="2" type="ORF">GCM10011369_29470</name>
</gene>
<evidence type="ECO:0000313" key="3">
    <source>
        <dbReference type="Proteomes" id="UP000619743"/>
    </source>
</evidence>
<dbReference type="Proteomes" id="UP000619743">
    <property type="component" value="Unassembled WGS sequence"/>
</dbReference>
<dbReference type="AlphaFoldDB" id="A0A8J2XR54"/>
<dbReference type="PANTHER" id="PTHR43861">
    <property type="entry name" value="TRANS-ACONITATE 2-METHYLTRANSFERASE-RELATED"/>
    <property type="match status" value="1"/>
</dbReference>
<evidence type="ECO:0000313" key="2">
    <source>
        <dbReference type="EMBL" id="GGA85542.1"/>
    </source>
</evidence>
<protein>
    <recommendedName>
        <fullName evidence="1">Methyltransferase type 11 domain-containing protein</fullName>
    </recommendedName>
</protein>
<proteinExistence type="predicted"/>
<dbReference type="InterPro" id="IPR013216">
    <property type="entry name" value="Methyltransf_11"/>
</dbReference>
<dbReference type="EMBL" id="BMDX01000018">
    <property type="protein sequence ID" value="GGA85542.1"/>
    <property type="molecule type" value="Genomic_DNA"/>
</dbReference>
<dbReference type="OrthoDB" id="529208at2"/>
<dbReference type="SUPFAM" id="SSF53335">
    <property type="entry name" value="S-adenosyl-L-methionine-dependent methyltransferases"/>
    <property type="match status" value="1"/>
</dbReference>
<name>A0A8J2XR54_9GAMM</name>
<dbReference type="GO" id="GO:0008757">
    <property type="term" value="F:S-adenosylmethionine-dependent methyltransferase activity"/>
    <property type="evidence" value="ECO:0007669"/>
    <property type="project" value="InterPro"/>
</dbReference>
<organism evidence="2 3">
    <name type="scientific">Neiella marina</name>
    <dbReference type="NCBI Taxonomy" id="508461"/>
    <lineage>
        <taxon>Bacteria</taxon>
        <taxon>Pseudomonadati</taxon>
        <taxon>Pseudomonadota</taxon>
        <taxon>Gammaproteobacteria</taxon>
        <taxon>Alteromonadales</taxon>
        <taxon>Echinimonadaceae</taxon>
        <taxon>Neiella</taxon>
    </lineage>
</organism>
<reference evidence="3" key="1">
    <citation type="journal article" date="2019" name="Int. J. Syst. Evol. Microbiol.">
        <title>The Global Catalogue of Microorganisms (GCM) 10K type strain sequencing project: providing services to taxonomists for standard genome sequencing and annotation.</title>
        <authorList>
            <consortium name="The Broad Institute Genomics Platform"/>
            <consortium name="The Broad Institute Genome Sequencing Center for Infectious Disease"/>
            <person name="Wu L."/>
            <person name="Ma J."/>
        </authorList>
    </citation>
    <scope>NUCLEOTIDE SEQUENCE [LARGE SCALE GENOMIC DNA]</scope>
    <source>
        <strain evidence="3">CGMCC 1.10130</strain>
    </source>
</reference>
<keyword evidence="3" id="KW-1185">Reference proteome</keyword>
<dbReference type="RefSeq" id="WP_087506851.1">
    <property type="nucleotide sequence ID" value="NZ_BMDX01000018.1"/>
</dbReference>